<evidence type="ECO:0000256" key="2">
    <source>
        <dbReference type="SAM" id="Phobius"/>
    </source>
</evidence>
<evidence type="ECO:0000256" key="1">
    <source>
        <dbReference type="SAM" id="MobiDB-lite"/>
    </source>
</evidence>
<sequence>MSCAQSVKKEVNLFLIGLTLTYHSPYVVVVLANLSFSLSPSLFPASLETLLKPTLLNCLKLPPHWHHRRLPRRRQDLKDPRRLHSPLQATAPTPSSKAIGSSFSSALARFLTNAVEASSASTIAATLFQCSRWNTSHFFNLSLPRSDPWPQVLPQLAFQARSDCCVTVPPLFSASSLATSPFAKKQLPHLATFLWTLLSNSFNNITQHL</sequence>
<protein>
    <submittedName>
        <fullName evidence="3">Uncharacterized protein</fullName>
    </submittedName>
</protein>
<keyword evidence="2" id="KW-1133">Transmembrane helix</keyword>
<comment type="caution">
    <text evidence="3">The sequence shown here is derived from an EMBL/GenBank/DDBJ whole genome shotgun (WGS) entry which is preliminary data.</text>
</comment>
<proteinExistence type="predicted"/>
<dbReference type="AlphaFoldDB" id="A0A426ZRV6"/>
<feature type="region of interest" description="Disordered" evidence="1">
    <location>
        <begin position="70"/>
        <end position="98"/>
    </location>
</feature>
<evidence type="ECO:0000313" key="4">
    <source>
        <dbReference type="Proteomes" id="UP000287651"/>
    </source>
</evidence>
<dbReference type="EMBL" id="AMZH03005303">
    <property type="protein sequence ID" value="RRT66766.1"/>
    <property type="molecule type" value="Genomic_DNA"/>
</dbReference>
<name>A0A426ZRV6_ENSVE</name>
<keyword evidence="2" id="KW-0812">Transmembrane</keyword>
<accession>A0A426ZRV6</accession>
<evidence type="ECO:0000313" key="3">
    <source>
        <dbReference type="EMBL" id="RRT66766.1"/>
    </source>
</evidence>
<feature type="transmembrane region" description="Helical" evidence="2">
    <location>
        <begin position="12"/>
        <end position="36"/>
    </location>
</feature>
<reference evidence="3 4" key="1">
    <citation type="journal article" date="2014" name="Agronomy (Basel)">
        <title>A Draft Genome Sequence for Ensete ventricosum, the Drought-Tolerant Tree Against Hunger.</title>
        <authorList>
            <person name="Harrison J."/>
            <person name="Moore K.A."/>
            <person name="Paszkiewicz K."/>
            <person name="Jones T."/>
            <person name="Grant M."/>
            <person name="Ambacheew D."/>
            <person name="Muzemil S."/>
            <person name="Studholme D.J."/>
        </authorList>
    </citation>
    <scope>NUCLEOTIDE SEQUENCE [LARGE SCALE GENOMIC DNA]</scope>
</reference>
<feature type="compositionally biased region" description="Basic and acidic residues" evidence="1">
    <location>
        <begin position="73"/>
        <end position="82"/>
    </location>
</feature>
<keyword evidence="2" id="KW-0472">Membrane</keyword>
<gene>
    <name evidence="3" type="ORF">B296_00027695</name>
</gene>
<organism evidence="3 4">
    <name type="scientific">Ensete ventricosum</name>
    <name type="common">Abyssinian banana</name>
    <name type="synonym">Musa ensete</name>
    <dbReference type="NCBI Taxonomy" id="4639"/>
    <lineage>
        <taxon>Eukaryota</taxon>
        <taxon>Viridiplantae</taxon>
        <taxon>Streptophyta</taxon>
        <taxon>Embryophyta</taxon>
        <taxon>Tracheophyta</taxon>
        <taxon>Spermatophyta</taxon>
        <taxon>Magnoliopsida</taxon>
        <taxon>Liliopsida</taxon>
        <taxon>Zingiberales</taxon>
        <taxon>Musaceae</taxon>
        <taxon>Ensete</taxon>
    </lineage>
</organism>
<dbReference type="Proteomes" id="UP000287651">
    <property type="component" value="Unassembled WGS sequence"/>
</dbReference>